<comment type="function">
    <text evidence="12">Specific in hydrolyzing the terminal glycosidic bond of polygalacturonic acid and oligogalacturonates.</text>
</comment>
<dbReference type="InterPro" id="IPR011050">
    <property type="entry name" value="Pectin_lyase_fold/virulence"/>
</dbReference>
<dbReference type="GO" id="GO:0005576">
    <property type="term" value="C:extracellular region"/>
    <property type="evidence" value="ECO:0007669"/>
    <property type="project" value="UniProtKB-SubCell"/>
</dbReference>
<dbReference type="Proteomes" id="UP000279259">
    <property type="component" value="Unassembled WGS sequence"/>
</dbReference>
<dbReference type="InterPro" id="IPR000743">
    <property type="entry name" value="Glyco_hydro_28"/>
</dbReference>
<evidence type="ECO:0000313" key="18">
    <source>
        <dbReference type="Proteomes" id="UP000279259"/>
    </source>
</evidence>
<evidence type="ECO:0000256" key="3">
    <source>
        <dbReference type="ARBA" id="ARBA00022525"/>
    </source>
</evidence>
<evidence type="ECO:0000313" key="17">
    <source>
        <dbReference type="EMBL" id="RSH82903.1"/>
    </source>
</evidence>
<feature type="compositionally biased region" description="Pro residues" evidence="16">
    <location>
        <begin position="600"/>
        <end position="609"/>
    </location>
</feature>
<evidence type="ECO:0000256" key="9">
    <source>
        <dbReference type="ARBA" id="ARBA00023295"/>
    </source>
</evidence>
<keyword evidence="10" id="KW-0961">Cell wall biogenesis/degradation</keyword>
<keyword evidence="11" id="KW-0624">Polysaccharide degradation</keyword>
<evidence type="ECO:0000256" key="1">
    <source>
        <dbReference type="ARBA" id="ARBA00004613"/>
    </source>
</evidence>
<feature type="region of interest" description="Disordered" evidence="16">
    <location>
        <begin position="96"/>
        <end position="142"/>
    </location>
</feature>
<dbReference type="GO" id="GO:0004650">
    <property type="term" value="F:polygalacturonase activity"/>
    <property type="evidence" value="ECO:0007669"/>
    <property type="project" value="InterPro"/>
</dbReference>
<dbReference type="InterPro" id="IPR012334">
    <property type="entry name" value="Pectin_lyas_fold"/>
</dbReference>
<evidence type="ECO:0000256" key="4">
    <source>
        <dbReference type="ARBA" id="ARBA00022729"/>
    </source>
</evidence>
<evidence type="ECO:0000256" key="15">
    <source>
        <dbReference type="RuleBase" id="RU361169"/>
    </source>
</evidence>
<evidence type="ECO:0000256" key="12">
    <source>
        <dbReference type="ARBA" id="ARBA00037312"/>
    </source>
</evidence>
<dbReference type="STRING" id="1890683.A0A427XVP6"/>
<organism evidence="17 18">
    <name type="scientific">Saitozyma podzolica</name>
    <dbReference type="NCBI Taxonomy" id="1890683"/>
    <lineage>
        <taxon>Eukaryota</taxon>
        <taxon>Fungi</taxon>
        <taxon>Dikarya</taxon>
        <taxon>Basidiomycota</taxon>
        <taxon>Agaricomycotina</taxon>
        <taxon>Tremellomycetes</taxon>
        <taxon>Tremellales</taxon>
        <taxon>Trimorphomycetaceae</taxon>
        <taxon>Saitozyma</taxon>
    </lineage>
</organism>
<comment type="similarity">
    <text evidence="2 15">Belongs to the glycosyl hydrolase 28 family.</text>
</comment>
<evidence type="ECO:0000256" key="13">
    <source>
        <dbReference type="ARBA" id="ARBA00038933"/>
    </source>
</evidence>
<dbReference type="SUPFAM" id="SSF51126">
    <property type="entry name" value="Pectin lyase-like"/>
    <property type="match status" value="1"/>
</dbReference>
<keyword evidence="9 15" id="KW-0326">Glycosidase</keyword>
<keyword evidence="3" id="KW-0964">Secreted</keyword>
<feature type="compositionally biased region" description="Pro residues" evidence="16">
    <location>
        <begin position="116"/>
        <end position="126"/>
    </location>
</feature>
<dbReference type="Gene3D" id="2.160.20.10">
    <property type="entry name" value="Single-stranded right-handed beta-helix, Pectin lyase-like"/>
    <property type="match status" value="1"/>
</dbReference>
<feature type="region of interest" description="Disordered" evidence="16">
    <location>
        <begin position="189"/>
        <end position="210"/>
    </location>
</feature>
<gene>
    <name evidence="17" type="ORF">EHS25_005893</name>
</gene>
<protein>
    <recommendedName>
        <fullName evidence="13">galacturonan 1,4-alpha-galacturonidase</fullName>
        <ecNumber evidence="13">3.2.1.67</ecNumber>
    </recommendedName>
</protein>
<keyword evidence="6" id="KW-1015">Disulfide bond</keyword>
<keyword evidence="7" id="KW-0325">Glycoprotein</keyword>
<dbReference type="GO" id="GO:0000272">
    <property type="term" value="P:polysaccharide catabolic process"/>
    <property type="evidence" value="ECO:0007669"/>
    <property type="project" value="UniProtKB-KW"/>
</dbReference>
<dbReference type="OrthoDB" id="4454541at2759"/>
<feature type="region of interest" description="Disordered" evidence="16">
    <location>
        <begin position="1137"/>
        <end position="1157"/>
    </location>
</feature>
<evidence type="ECO:0000256" key="5">
    <source>
        <dbReference type="ARBA" id="ARBA00022801"/>
    </source>
</evidence>
<dbReference type="AlphaFoldDB" id="A0A427XVP6"/>
<dbReference type="Pfam" id="PF00295">
    <property type="entry name" value="Glyco_hydro_28"/>
    <property type="match status" value="1"/>
</dbReference>
<evidence type="ECO:0000256" key="7">
    <source>
        <dbReference type="ARBA" id="ARBA00023180"/>
    </source>
</evidence>
<evidence type="ECO:0000256" key="6">
    <source>
        <dbReference type="ARBA" id="ARBA00023157"/>
    </source>
</evidence>
<dbReference type="GO" id="GO:0071555">
    <property type="term" value="P:cell wall organization"/>
    <property type="evidence" value="ECO:0007669"/>
    <property type="project" value="UniProtKB-KW"/>
</dbReference>
<evidence type="ECO:0000256" key="2">
    <source>
        <dbReference type="ARBA" id="ARBA00008834"/>
    </source>
</evidence>
<dbReference type="GO" id="GO:0047911">
    <property type="term" value="F:galacturan 1,4-alpha-galacturonidase activity"/>
    <property type="evidence" value="ECO:0007669"/>
    <property type="project" value="UniProtKB-EC"/>
</dbReference>
<keyword evidence="4" id="KW-0732">Signal</keyword>
<evidence type="ECO:0000256" key="16">
    <source>
        <dbReference type="SAM" id="MobiDB-lite"/>
    </source>
</evidence>
<evidence type="ECO:0000256" key="10">
    <source>
        <dbReference type="ARBA" id="ARBA00023316"/>
    </source>
</evidence>
<feature type="compositionally biased region" description="Polar residues" evidence="16">
    <location>
        <begin position="611"/>
        <end position="623"/>
    </location>
</feature>
<keyword evidence="18" id="KW-1185">Reference proteome</keyword>
<reference evidence="17 18" key="1">
    <citation type="submission" date="2018-11" db="EMBL/GenBank/DDBJ databases">
        <title>Genome sequence of Saitozyma podzolica DSM 27192.</title>
        <authorList>
            <person name="Aliyu H."/>
            <person name="Gorte O."/>
            <person name="Ochsenreither K."/>
        </authorList>
    </citation>
    <scope>NUCLEOTIDE SEQUENCE [LARGE SCALE GENOMIC DNA]</scope>
    <source>
        <strain evidence="17 18">DSM 27192</strain>
    </source>
</reference>
<evidence type="ECO:0000256" key="8">
    <source>
        <dbReference type="ARBA" id="ARBA00023277"/>
    </source>
</evidence>
<keyword evidence="5 15" id="KW-0378">Hydrolase</keyword>
<dbReference type="CDD" id="cd12148">
    <property type="entry name" value="fungal_TF_MHR"/>
    <property type="match status" value="1"/>
</dbReference>
<name>A0A427XVP6_9TREE</name>
<dbReference type="PANTHER" id="PTHR31736">
    <property type="match status" value="1"/>
</dbReference>
<dbReference type="EMBL" id="RSCD01000026">
    <property type="protein sequence ID" value="RSH82903.1"/>
    <property type="molecule type" value="Genomic_DNA"/>
</dbReference>
<proteinExistence type="inferred from homology"/>
<evidence type="ECO:0000256" key="11">
    <source>
        <dbReference type="ARBA" id="ARBA00023326"/>
    </source>
</evidence>
<evidence type="ECO:0000256" key="14">
    <source>
        <dbReference type="ARBA" id="ARBA00048766"/>
    </source>
</evidence>
<accession>A0A427XVP6</accession>
<comment type="catalytic activity">
    <reaction evidence="14">
        <text>[(1-&gt;4)-alpha-D-galacturonosyl](n) + H2O = alpha-D-galacturonate + [(1-&gt;4)-alpha-D-galacturonosyl](n-1)</text>
        <dbReference type="Rhea" id="RHEA:14117"/>
        <dbReference type="Rhea" id="RHEA-COMP:14570"/>
        <dbReference type="Rhea" id="RHEA-COMP:14572"/>
        <dbReference type="ChEBI" id="CHEBI:15377"/>
        <dbReference type="ChEBI" id="CHEBI:58658"/>
        <dbReference type="ChEBI" id="CHEBI:140523"/>
        <dbReference type="EC" id="3.2.1.67"/>
    </reaction>
</comment>
<dbReference type="EC" id="3.2.1.67" evidence="13"/>
<feature type="region of interest" description="Disordered" evidence="16">
    <location>
        <begin position="599"/>
        <end position="631"/>
    </location>
</feature>
<feature type="region of interest" description="Disordered" evidence="16">
    <location>
        <begin position="47"/>
        <end position="66"/>
    </location>
</feature>
<keyword evidence="8" id="KW-0119">Carbohydrate metabolism</keyword>
<sequence length="1157" mass="127973">MLGSPALLTDRAKARLRGSKETRMENMQGAIEELLRLQRAAIPDAAGRVRGSGDEGNPHVASGVVTTSSLGDHTQTIQSSHTIQSFQSLIDQTTLDHRLSSPPRPLISQSWSATPGPQPVVPPAPDPARQLPDAPASRTRDKNVILLNTADEEEGDPIELDSLSLGPWDTMFNHAEAARLRQDEHLGTARPSAVLHAEPAGSGGGRKRKRTGFTIEDLPDFEDQIKITRQLPKMRGHQSRRFEDPVDLGWCTAARGQELYDSGFMAHCLVFMPCFDPALDTFESMRSRSPFCVTTLIYVASKLEDPPNTPSDLQRLCQEHAEKIGMSTLFSPISTLEVVQAMVALSSWGDTSWRPGGHAVRMAMDMGLYRCLPSLVQTGMGQGKSSEDLKEDRSLVTGARCWLTLCKMEFEMAFNLGRPALFGGEESIRLAREFLKHPLMVLHQPFAFVPHALVGNDIVQTLRDSEAAAVEWYNYWDAMYLNSKILYGVRSQKDVASLSKAQLERLVVAIRAAETLIGMGLRSQEYVSRFRYANSFSHVGMGYTARFIIRMASLIPSEINLRQVAKDVEALANVLTQVPGFQFAHVLLEALKRARREKVLPPPTQPPSPSNGGQDPLEQNPQAGSPAGTFDPLHGLPPFDYSLDTGGPNAMFDFSFADQLLGNLDTAAQGLTGRPSNYDTSYINFNPASQTLNGDDWFPFPPLVFVPTPQTILKEVDEFLHPNRHVEIHQDYYDEQSSRHRKLCVLHPLGDGQFDDDNFQHAHRECGQGGIIRLPDANYTIGNPLTTHLNDAVLDVHGWISFSTDIDNWVAKRVPLGFQNLAIGWNIVGEDYVLDGHGTGGIFGNGQAWYNWATNESNKYGRPMSFSITNSTNVSILNWSVVQPQFWASIVVNSTNVLYHNYYVNATNFNPDGWNETLSWIQNTDGADTYRSHNVTFDGMVFQGGDDCLAFKPNSSSITVRNVTCYGGTGIAFGSIGQYKGVADYIKDIWVEDVKLYPGQHIMQNGVYFKSWMGLELGKPPNGGGGGDGWSENITVKDVYMEKNRRPIALQSDLTYLYDHAHIGRNTGLFDWHGITFENITGTAERNRVVNLDCSKKTPCYDIVFRGLDVKPGKTDDASIGYVCNNVIMDAEEGLQQCHPSNSTHESEPAGTAPTPE</sequence>
<dbReference type="PANTHER" id="PTHR31736:SF12">
    <property type="entry name" value="EXO-POLYGALACTURONASE, PUTATIVE-RELATED"/>
    <property type="match status" value="1"/>
</dbReference>
<comment type="subcellular location">
    <subcellularLocation>
        <location evidence="1">Secreted</location>
    </subcellularLocation>
</comment>
<comment type="caution">
    <text evidence="17">The sequence shown here is derived from an EMBL/GenBank/DDBJ whole genome shotgun (WGS) entry which is preliminary data.</text>
</comment>